<dbReference type="Proteomes" id="UP001732720">
    <property type="component" value="Chromosome 14"/>
</dbReference>
<dbReference type="RefSeq" id="XP_073909590.1">
    <property type="nucleotide sequence ID" value="XM_074053489.1"/>
</dbReference>
<proteinExistence type="predicted"/>
<gene>
    <name evidence="2" type="primary">LOC109695624</name>
</gene>
<evidence type="ECO:0000313" key="2">
    <source>
        <dbReference type="RefSeq" id="XP_073909590.1"/>
    </source>
</evidence>
<reference evidence="2" key="1">
    <citation type="submission" date="2025-08" db="UniProtKB">
        <authorList>
            <consortium name="RefSeq"/>
        </authorList>
    </citation>
    <scope>IDENTIFICATION</scope>
</reference>
<sequence>MRTRSREDSSFCLCPLSRRGSGRQVSMADDWKGEGPPACRWATRACLVGLLLVAVALGLSLLILAVKFNSEACQNGLQAERRCRNATHLLEDQLTRTQDVLLRVKNQTVSCNRSLVALMADLEKKKSEIQEYQLHIQELQEQTMELRQKLQDSSAELDQLRKQNRFLSQVTTQTNGGSLAPSTLLVTWALVFLGLWATGHNLH</sequence>
<protein>
    <submittedName>
        <fullName evidence="2">Bone marrow stromal antigen 2 isoform X1</fullName>
    </submittedName>
</protein>
<name>A0AC58KXH6_CASCN</name>
<keyword evidence="1" id="KW-1185">Reference proteome</keyword>
<accession>A0AC58KXH6</accession>
<organism evidence="1 2">
    <name type="scientific">Castor canadensis</name>
    <name type="common">American beaver</name>
    <dbReference type="NCBI Taxonomy" id="51338"/>
    <lineage>
        <taxon>Eukaryota</taxon>
        <taxon>Metazoa</taxon>
        <taxon>Chordata</taxon>
        <taxon>Craniata</taxon>
        <taxon>Vertebrata</taxon>
        <taxon>Euteleostomi</taxon>
        <taxon>Mammalia</taxon>
        <taxon>Eutheria</taxon>
        <taxon>Euarchontoglires</taxon>
        <taxon>Glires</taxon>
        <taxon>Rodentia</taxon>
        <taxon>Castorimorpha</taxon>
        <taxon>Castoridae</taxon>
        <taxon>Castor</taxon>
    </lineage>
</organism>
<evidence type="ECO:0000313" key="1">
    <source>
        <dbReference type="Proteomes" id="UP001732720"/>
    </source>
</evidence>